<feature type="transmembrane region" description="Helical" evidence="7">
    <location>
        <begin position="87"/>
        <end position="105"/>
    </location>
</feature>
<dbReference type="STRING" id="4558.A0A194YPA8"/>
<keyword evidence="7" id="KW-1133">Transmembrane helix</keyword>
<keyword evidence="3 7" id="KW-0808">Transferase</keyword>
<evidence type="ECO:0000256" key="8">
    <source>
        <dbReference type="SAM" id="MobiDB-lite"/>
    </source>
</evidence>
<dbReference type="EMBL" id="CM000763">
    <property type="protein sequence ID" value="KXG30026.1"/>
    <property type="molecule type" value="Genomic_DNA"/>
</dbReference>
<keyword evidence="7" id="KW-0812">Transmembrane</keyword>
<dbReference type="PANTHER" id="PTHR31889:SF4">
    <property type="entry name" value="FUCOSYLTRANSFERASE"/>
    <property type="match status" value="1"/>
</dbReference>
<reference evidence="10" key="2">
    <citation type="journal article" date="2018" name="Plant J.">
        <title>The Sorghum bicolor reference genome: improved assembly, gene annotations, a transcriptome atlas, and signatures of genome organization.</title>
        <authorList>
            <person name="McCormick R.F."/>
            <person name="Truong S.K."/>
            <person name="Sreedasyam A."/>
            <person name="Jenkins J."/>
            <person name="Shu S."/>
            <person name="Sims D."/>
            <person name="Kennedy M."/>
            <person name="Amirebrahimi M."/>
            <person name="Weers B.D."/>
            <person name="McKinley B."/>
            <person name="Mattison A."/>
            <person name="Morishige D.T."/>
            <person name="Grimwood J."/>
            <person name="Schmutz J."/>
            <person name="Mullet J.E."/>
        </authorList>
    </citation>
    <scope>NUCLEOTIDE SEQUENCE [LARGE SCALE GENOMIC DNA]</scope>
    <source>
        <strain evidence="10">cv. BTx623</strain>
    </source>
</reference>
<comment type="subcellular location">
    <subcellularLocation>
        <location evidence="7">Golgi apparatus</location>
        <location evidence="7">Golgi stack membrane</location>
        <topology evidence="7">Single-pass type II membrane protein</topology>
    </subcellularLocation>
</comment>
<dbReference type="FunCoup" id="A0A194YPA8">
    <property type="interactions" value="13"/>
</dbReference>
<evidence type="ECO:0000256" key="4">
    <source>
        <dbReference type="ARBA" id="ARBA00023034"/>
    </source>
</evidence>
<dbReference type="GO" id="GO:0032580">
    <property type="term" value="C:Golgi cisterna membrane"/>
    <property type="evidence" value="ECO:0007669"/>
    <property type="project" value="UniProtKB-SubCell"/>
</dbReference>
<keyword evidence="5" id="KW-0325">Glycoprotein</keyword>
<gene>
    <name evidence="9" type="ORF">SORBI_3004G125100</name>
</gene>
<keyword evidence="10" id="KW-1185">Reference proteome</keyword>
<evidence type="ECO:0000256" key="1">
    <source>
        <dbReference type="ARBA" id="ARBA00010481"/>
    </source>
</evidence>
<name>A0A194YPA8_SORBI</name>
<accession>A0A194YPA8</accession>
<dbReference type="EC" id="2.4.1.-" evidence="7"/>
<dbReference type="eggNOG" id="ENOG502QTTA">
    <property type="taxonomic scope" value="Eukaryota"/>
</dbReference>
<sequence>MYMHTNKREQSYLAREHMVDDDVKGRSSSTSRRGYHPEKTHQYDWPPPPMSTSTAAPGLEVDEAFWRRRWWWPRLHRCSSNATRRRALLAIFAGATVIVVLFAGWSSPDGMLHSLLLQGFEDKTPFNLTSDHLLDGLLTAEFGYRSCRSRYEFAGYHKKSSHKPSPYLLAKLRKQEALQKRCGPGTAAYKKALRRLESNAAVVEDDDECRYLVNISFRGLGNRMLAVASAFLYAVLTERVLLLNGGKDDVADLFCEPFPGATWLLPRPGWFSPFRKLDDYDGDSKESLGNMLQRGAAGVSADGNMSWLSPPHPPSYVYLHLAGEYGFHDKLFYCGEHQRLLRGVPWLLMRADGYMVPGLFLTPPFVGELEAMFPEKDAAFYHLGRYLFHPSNAVWRSVTSYYSANLAGAGRLVGIQIRVFQENQPQQQILDQLLSCVRNEKLLPETTTNNGSGTSSSHGVLVASLSPWYYERLKDEYNGRLAGGVHQPSHEGRQRWRDEAHDVKALSEMYLLSMCDVLVTSGFSTFGYVAQGLGGLQPWVMSRPSPFEEWTEGQAAPEPPCQRALSVEPCFHSPSYYNCTVRRDVDLDKVTPYIRRCVDVSWGIKLVNQSSDHQW</sequence>
<feature type="compositionally biased region" description="Basic and acidic residues" evidence="8">
    <location>
        <begin position="1"/>
        <end position="25"/>
    </location>
</feature>
<organism evidence="9 10">
    <name type="scientific">Sorghum bicolor</name>
    <name type="common">Sorghum</name>
    <name type="synonym">Sorghum vulgare</name>
    <dbReference type="NCBI Taxonomy" id="4558"/>
    <lineage>
        <taxon>Eukaryota</taxon>
        <taxon>Viridiplantae</taxon>
        <taxon>Streptophyta</taxon>
        <taxon>Embryophyta</taxon>
        <taxon>Tracheophyta</taxon>
        <taxon>Spermatophyta</taxon>
        <taxon>Magnoliopsida</taxon>
        <taxon>Liliopsida</taxon>
        <taxon>Poales</taxon>
        <taxon>Poaceae</taxon>
        <taxon>PACMAD clade</taxon>
        <taxon>Panicoideae</taxon>
        <taxon>Andropogonodae</taxon>
        <taxon>Andropogoneae</taxon>
        <taxon>Sorghinae</taxon>
        <taxon>Sorghum</taxon>
    </lineage>
</organism>
<keyword evidence="4 7" id="KW-0333">Golgi apparatus</keyword>
<proteinExistence type="inferred from homology"/>
<dbReference type="GO" id="GO:0008107">
    <property type="term" value="F:galactoside 2-alpha-L-fucosyltransferase activity"/>
    <property type="evidence" value="ECO:0007669"/>
    <property type="project" value="InterPro"/>
</dbReference>
<reference evidence="9 10" key="1">
    <citation type="journal article" date="2009" name="Nature">
        <title>The Sorghum bicolor genome and the diversification of grasses.</title>
        <authorList>
            <person name="Paterson A.H."/>
            <person name="Bowers J.E."/>
            <person name="Bruggmann R."/>
            <person name="Dubchak I."/>
            <person name="Grimwood J."/>
            <person name="Gundlach H."/>
            <person name="Haberer G."/>
            <person name="Hellsten U."/>
            <person name="Mitros T."/>
            <person name="Poliakov A."/>
            <person name="Schmutz J."/>
            <person name="Spannagl M."/>
            <person name="Tang H."/>
            <person name="Wang X."/>
            <person name="Wicker T."/>
            <person name="Bharti A.K."/>
            <person name="Chapman J."/>
            <person name="Feltus F.A."/>
            <person name="Gowik U."/>
            <person name="Grigoriev I.V."/>
            <person name="Lyons E."/>
            <person name="Maher C.A."/>
            <person name="Martis M."/>
            <person name="Narechania A."/>
            <person name="Otillar R.P."/>
            <person name="Penning B.W."/>
            <person name="Salamov A.A."/>
            <person name="Wang Y."/>
            <person name="Zhang L."/>
            <person name="Carpita N.C."/>
            <person name="Freeling M."/>
            <person name="Gingle A.R."/>
            <person name="Hash C.T."/>
            <person name="Keller B."/>
            <person name="Klein P."/>
            <person name="Kresovich S."/>
            <person name="McCann M.C."/>
            <person name="Ming R."/>
            <person name="Peterson D.G."/>
            <person name="Mehboob-ur-Rahman"/>
            <person name="Ware D."/>
            <person name="Westhoff P."/>
            <person name="Mayer K.F."/>
            <person name="Messing J."/>
            <person name="Rokhsar D.S."/>
        </authorList>
    </citation>
    <scope>NUCLEOTIDE SEQUENCE [LARGE SCALE GENOMIC DNA]</scope>
    <source>
        <strain evidence="10">cv. BTx623</strain>
    </source>
</reference>
<keyword evidence="6 7" id="KW-0961">Cell wall biogenesis/degradation</keyword>
<keyword evidence="2 7" id="KW-0328">Glycosyltransferase</keyword>
<evidence type="ECO:0000256" key="6">
    <source>
        <dbReference type="ARBA" id="ARBA00023316"/>
    </source>
</evidence>
<protein>
    <recommendedName>
        <fullName evidence="7">Fucosyltransferase</fullName>
        <ecNumber evidence="7">2.4.1.-</ecNumber>
    </recommendedName>
</protein>
<evidence type="ECO:0000256" key="7">
    <source>
        <dbReference type="RuleBase" id="RU367004"/>
    </source>
</evidence>
<dbReference type="FunFam" id="3.40.50.11340:FF:000005">
    <property type="entry name" value="Galactoside 2-alpha-L-fucosyltransferase"/>
    <property type="match status" value="1"/>
</dbReference>
<keyword evidence="7" id="KW-0472">Membrane</keyword>
<dbReference type="AlphaFoldDB" id="A0A194YPA8"/>
<comment type="function">
    <text evidence="7">May be involved in cell wall biosynthesis.</text>
</comment>
<dbReference type="Gene3D" id="3.40.50.11340">
    <property type="match status" value="1"/>
</dbReference>
<dbReference type="Gene3D" id="3.40.50.11350">
    <property type="match status" value="1"/>
</dbReference>
<dbReference type="PANTHER" id="PTHR31889">
    <property type="entry name" value="FUCOSYLTRANSFERASE 2-RELATED"/>
    <property type="match status" value="1"/>
</dbReference>
<dbReference type="OrthoDB" id="428346at2759"/>
<comment type="similarity">
    <text evidence="1 7">Belongs to the glycosyltransferase 37 family.</text>
</comment>
<evidence type="ECO:0000313" key="10">
    <source>
        <dbReference type="Proteomes" id="UP000000768"/>
    </source>
</evidence>
<evidence type="ECO:0000313" key="9">
    <source>
        <dbReference type="EMBL" id="KXG30026.1"/>
    </source>
</evidence>
<dbReference type="GO" id="GO:0042546">
    <property type="term" value="P:cell wall biogenesis"/>
    <property type="evidence" value="ECO:0007669"/>
    <property type="project" value="InterPro"/>
</dbReference>
<dbReference type="GO" id="GO:0071555">
    <property type="term" value="P:cell wall organization"/>
    <property type="evidence" value="ECO:0007669"/>
    <property type="project" value="UniProtKB-UniRule"/>
</dbReference>
<evidence type="ECO:0000256" key="5">
    <source>
        <dbReference type="ARBA" id="ARBA00023180"/>
    </source>
</evidence>
<evidence type="ECO:0000256" key="3">
    <source>
        <dbReference type="ARBA" id="ARBA00022679"/>
    </source>
</evidence>
<dbReference type="InParanoid" id="A0A194YPA8"/>
<dbReference type="Pfam" id="PF03254">
    <property type="entry name" value="XG_FTase"/>
    <property type="match status" value="1"/>
</dbReference>
<evidence type="ECO:0000256" key="2">
    <source>
        <dbReference type="ARBA" id="ARBA00022676"/>
    </source>
</evidence>
<dbReference type="InterPro" id="IPR004938">
    <property type="entry name" value="XG_FTase"/>
</dbReference>
<feature type="region of interest" description="Disordered" evidence="8">
    <location>
        <begin position="1"/>
        <end position="53"/>
    </location>
</feature>
<dbReference type="GO" id="GO:0009969">
    <property type="term" value="P:xyloglucan biosynthetic process"/>
    <property type="evidence" value="ECO:0000318"/>
    <property type="project" value="GO_Central"/>
</dbReference>
<dbReference type="Gramene" id="KXG30026">
    <property type="protein sequence ID" value="KXG30026"/>
    <property type="gene ID" value="SORBI_3004G125100"/>
</dbReference>
<dbReference type="Proteomes" id="UP000000768">
    <property type="component" value="Chromosome 4"/>
</dbReference>